<evidence type="ECO:0000256" key="8">
    <source>
        <dbReference type="SAM" id="MobiDB-lite"/>
    </source>
</evidence>
<feature type="transmembrane region" description="Helical" evidence="7">
    <location>
        <begin position="98"/>
        <end position="119"/>
    </location>
</feature>
<comment type="similarity">
    <text evidence="7">Belongs to the binding-protein-dependent transport system permease family.</text>
</comment>
<gene>
    <name evidence="10" type="primary">ycjP_1</name>
    <name evidence="10" type="ORF">HALOF300_01746</name>
</gene>
<evidence type="ECO:0000313" key="11">
    <source>
        <dbReference type="Proteomes" id="UP000419743"/>
    </source>
</evidence>
<dbReference type="InterPro" id="IPR000515">
    <property type="entry name" value="MetI-like"/>
</dbReference>
<keyword evidence="4 7" id="KW-0812">Transmembrane</keyword>
<evidence type="ECO:0000256" key="7">
    <source>
        <dbReference type="RuleBase" id="RU363032"/>
    </source>
</evidence>
<comment type="caution">
    <text evidence="10">The sequence shown here is derived from an EMBL/GenBank/DDBJ whole genome shotgun (WGS) entry which is preliminary data.</text>
</comment>
<evidence type="ECO:0000256" key="6">
    <source>
        <dbReference type="ARBA" id="ARBA00023136"/>
    </source>
</evidence>
<keyword evidence="3" id="KW-1003">Cell membrane</keyword>
<feature type="transmembrane region" description="Helical" evidence="7">
    <location>
        <begin position="37"/>
        <end position="55"/>
    </location>
</feature>
<feature type="transmembrane region" description="Helical" evidence="7">
    <location>
        <begin position="162"/>
        <end position="185"/>
    </location>
</feature>
<dbReference type="PROSITE" id="PS50928">
    <property type="entry name" value="ABC_TM1"/>
    <property type="match status" value="1"/>
</dbReference>
<dbReference type="Proteomes" id="UP000419743">
    <property type="component" value="Unassembled WGS sequence"/>
</dbReference>
<reference evidence="10 11" key="1">
    <citation type="submission" date="2019-11" db="EMBL/GenBank/DDBJ databases">
        <authorList>
            <person name="Criscuolo A."/>
        </authorList>
    </citation>
    <scope>NUCLEOTIDE SEQUENCE [LARGE SCALE GENOMIC DNA]</scope>
    <source>
        <strain evidence="10">CIP111667</strain>
    </source>
</reference>
<dbReference type="EMBL" id="CACRYJ010000024">
    <property type="protein sequence ID" value="VZO36542.1"/>
    <property type="molecule type" value="Genomic_DNA"/>
</dbReference>
<feature type="transmembrane region" description="Helical" evidence="7">
    <location>
        <begin position="131"/>
        <end position="156"/>
    </location>
</feature>
<feature type="region of interest" description="Disordered" evidence="8">
    <location>
        <begin position="1"/>
        <end position="23"/>
    </location>
</feature>
<accession>A0A7M4DHZ5</accession>
<dbReference type="GO" id="GO:0005886">
    <property type="term" value="C:plasma membrane"/>
    <property type="evidence" value="ECO:0007669"/>
    <property type="project" value="UniProtKB-SubCell"/>
</dbReference>
<sequence length="301" mass="32985">MTTLTQARPLVGPAGPSQPPRRPGGARRFFARLPVRLLVLVIVAVEILPMIWMLLSSFKTQNEFVTGSVWALPTSWDFGNYVEAWVTGDFASNVRNSILATVPALFFLLLFGVAAGFALEVMVWKGRSTILLMFVAGIMIPGQMLLVPLFITYFNLGLTQTIWPLILTYIAMGLPLTVFMMAAYFRAIPREVFEAATIDGAGMIRSFWMIGLPMISNAILTIGLVQFFSIWNDLLVALTFVTNRDLATIQVGLLNFSGEYGAMQYGPLFAAICLNVFGTLAVFLFLSKKIMAGMASGALKG</sequence>
<evidence type="ECO:0000256" key="3">
    <source>
        <dbReference type="ARBA" id="ARBA00022475"/>
    </source>
</evidence>
<keyword evidence="2 7" id="KW-0813">Transport</keyword>
<evidence type="ECO:0000259" key="9">
    <source>
        <dbReference type="PROSITE" id="PS50928"/>
    </source>
</evidence>
<name>A0A7M4DHZ5_9MICO</name>
<protein>
    <submittedName>
        <fullName evidence="10">Inner membrane ABC transporter permease protein YcjP</fullName>
    </submittedName>
</protein>
<dbReference type="AlphaFoldDB" id="A0A7M4DHZ5"/>
<dbReference type="RefSeq" id="WP_156740557.1">
    <property type="nucleotide sequence ID" value="NZ_CACRYJ010000024.1"/>
</dbReference>
<dbReference type="InterPro" id="IPR035906">
    <property type="entry name" value="MetI-like_sf"/>
</dbReference>
<evidence type="ECO:0000256" key="4">
    <source>
        <dbReference type="ARBA" id="ARBA00022692"/>
    </source>
</evidence>
<dbReference type="GO" id="GO:0055085">
    <property type="term" value="P:transmembrane transport"/>
    <property type="evidence" value="ECO:0007669"/>
    <property type="project" value="InterPro"/>
</dbReference>
<proteinExistence type="inferred from homology"/>
<feature type="domain" description="ABC transmembrane type-1" evidence="9">
    <location>
        <begin position="94"/>
        <end position="286"/>
    </location>
</feature>
<feature type="transmembrane region" description="Helical" evidence="7">
    <location>
        <begin position="206"/>
        <end position="231"/>
    </location>
</feature>
<evidence type="ECO:0000313" key="10">
    <source>
        <dbReference type="EMBL" id="VZO36542.1"/>
    </source>
</evidence>
<dbReference type="Gene3D" id="1.10.3720.10">
    <property type="entry name" value="MetI-like"/>
    <property type="match status" value="1"/>
</dbReference>
<keyword evidence="5 7" id="KW-1133">Transmembrane helix</keyword>
<organism evidence="10 11">
    <name type="scientific">Occultella aeris</name>
    <dbReference type="NCBI Taxonomy" id="2761496"/>
    <lineage>
        <taxon>Bacteria</taxon>
        <taxon>Bacillati</taxon>
        <taxon>Actinomycetota</taxon>
        <taxon>Actinomycetes</taxon>
        <taxon>Micrococcales</taxon>
        <taxon>Ruaniaceae</taxon>
        <taxon>Occultella</taxon>
    </lineage>
</organism>
<dbReference type="Pfam" id="PF00528">
    <property type="entry name" value="BPD_transp_1"/>
    <property type="match status" value="1"/>
</dbReference>
<comment type="subcellular location">
    <subcellularLocation>
        <location evidence="1 7">Cell membrane</location>
        <topology evidence="1 7">Multi-pass membrane protein</topology>
    </subcellularLocation>
</comment>
<dbReference type="CDD" id="cd06261">
    <property type="entry name" value="TM_PBP2"/>
    <property type="match status" value="1"/>
</dbReference>
<dbReference type="SUPFAM" id="SSF161098">
    <property type="entry name" value="MetI-like"/>
    <property type="match status" value="1"/>
</dbReference>
<feature type="transmembrane region" description="Helical" evidence="7">
    <location>
        <begin position="265"/>
        <end position="286"/>
    </location>
</feature>
<evidence type="ECO:0000256" key="1">
    <source>
        <dbReference type="ARBA" id="ARBA00004651"/>
    </source>
</evidence>
<evidence type="ECO:0000256" key="2">
    <source>
        <dbReference type="ARBA" id="ARBA00022448"/>
    </source>
</evidence>
<keyword evidence="11" id="KW-1185">Reference proteome</keyword>
<dbReference type="PANTHER" id="PTHR43744:SF12">
    <property type="entry name" value="ABC TRANSPORTER PERMEASE PROTEIN MG189-RELATED"/>
    <property type="match status" value="1"/>
</dbReference>
<evidence type="ECO:0000256" key="5">
    <source>
        <dbReference type="ARBA" id="ARBA00022989"/>
    </source>
</evidence>
<dbReference type="PANTHER" id="PTHR43744">
    <property type="entry name" value="ABC TRANSPORTER PERMEASE PROTEIN MG189-RELATED-RELATED"/>
    <property type="match status" value="1"/>
</dbReference>
<keyword evidence="6 7" id="KW-0472">Membrane</keyword>